<keyword evidence="1" id="KW-0472">Membrane</keyword>
<reference evidence="2 3" key="1">
    <citation type="submission" date="2014-09" db="EMBL/GenBank/DDBJ databases">
        <title>Whole Genome Shotgun of Flavobacterium aquatile LMG 4008.</title>
        <authorList>
            <person name="Gale A.N."/>
            <person name="Pipes S.E."/>
            <person name="Newman J.D."/>
        </authorList>
    </citation>
    <scope>NUCLEOTIDE SEQUENCE [LARGE SCALE GENOMIC DNA]</scope>
    <source>
        <strain evidence="2 3">LMG 4008</strain>
    </source>
</reference>
<sequence>MNKKNIINRNRQLLLKTNAGFQVLCVAFLTSIKMILHLILDITKTDTIKLPIVYANIRV</sequence>
<evidence type="ECO:0000256" key="1">
    <source>
        <dbReference type="SAM" id="Phobius"/>
    </source>
</evidence>
<keyword evidence="3" id="KW-1185">Reference proteome</keyword>
<name>A0A095TZB9_9FLAO</name>
<accession>A0A095TZB9</accession>
<dbReference type="AlphaFoldDB" id="A0A095TZB9"/>
<dbReference type="STRING" id="1453498.LG45_11445"/>
<gene>
    <name evidence="2" type="ORF">LG45_11445</name>
</gene>
<feature type="transmembrane region" description="Helical" evidence="1">
    <location>
        <begin position="21"/>
        <end position="40"/>
    </location>
</feature>
<keyword evidence="1" id="KW-0812">Transmembrane</keyword>
<evidence type="ECO:0000313" key="2">
    <source>
        <dbReference type="EMBL" id="KGD67728.1"/>
    </source>
</evidence>
<dbReference type="EMBL" id="JRHH01000004">
    <property type="protein sequence ID" value="KGD67728.1"/>
    <property type="molecule type" value="Genomic_DNA"/>
</dbReference>
<protein>
    <submittedName>
        <fullName evidence="2">Uncharacterized protein</fullName>
    </submittedName>
</protein>
<proteinExistence type="predicted"/>
<evidence type="ECO:0000313" key="3">
    <source>
        <dbReference type="Proteomes" id="UP000029554"/>
    </source>
</evidence>
<dbReference type="Proteomes" id="UP000029554">
    <property type="component" value="Unassembled WGS sequence"/>
</dbReference>
<keyword evidence="1" id="KW-1133">Transmembrane helix</keyword>
<organism evidence="2 3">
    <name type="scientific">Flavobacterium aquatile LMG 4008 = ATCC 11947</name>
    <dbReference type="NCBI Taxonomy" id="1453498"/>
    <lineage>
        <taxon>Bacteria</taxon>
        <taxon>Pseudomonadati</taxon>
        <taxon>Bacteroidota</taxon>
        <taxon>Flavobacteriia</taxon>
        <taxon>Flavobacteriales</taxon>
        <taxon>Flavobacteriaceae</taxon>
        <taxon>Flavobacterium</taxon>
    </lineage>
</organism>
<comment type="caution">
    <text evidence="2">The sequence shown here is derived from an EMBL/GenBank/DDBJ whole genome shotgun (WGS) entry which is preliminary data.</text>
</comment>